<sequence>MALPHQYNPKDSSLLSGIEPLPLSSPTSPLQHVSRSPSPTPALSFPSASSLRPAAFSEVTSQPYDSLRSSKEMESQDMDFLLGNAAALTHNPTHVTYMDQLAEEMSHKLQEGVEASSTKGVSYISQMESLRSYLQNMRSLNYSDTQHSRRFGDKVEEQSDTTSTLLNAWAVPPTLSLSGLEGLFPRYASLYKSGPALPDLQLRDALERETTRRKHLERHIQNLQNEMLEIQQRLTVTLTADRRKDTMIQQLDQTLAVVVGGWKQQEQKKEETLQQLCRQKEEAEQARAMDMQMLAQVSQELGQAQEALAKEKQISAEAQEEAQKLVEEKEALVTQFQTEKERERDIHAEERRELDTLKRQMKEQQSEWLERERELQEQCQRLQEEKNRELESERALVQQESQKSQQWQLALATLQGEVLRLERDLQASHRERDTLQMELNLEKARSESERVRLESEHKVSLEEAIIERLSVVHEESAQHLSVVREQHRRQLLDLTSQHETELSAQLSRFKSDLQGRERRHRDITMEYEHKLSHSEEKAQEMSLALNRLERERAEMLAQLQEVMKSHWSQALRVLTSKDSVSSLQVPLQPVVPGAPEVPWSGLREAAGGHSQNKGEELPLRRSHSSHGHGQSLHKLESIELKDSFKQIIGDKSLASSQTDSNQHMQNSSQFYSTSQMQVANSELMGNSHPKTPLSLSDSQQLMGLGHKDGSHLISQQSESKAKAIRDPRSQSAVADGSLFGSQPLITVDTSSQNMFAESLFKGSSHQPVIGKSHSDVDLLEPRGHDTASRSHTGDHSIFLSSQEVIDSRNQYIKDITGQNDGKGHQTVIGTSQSSFHPVSLSKESGSGSRQESQHHPTYQPAEAFYLPNYREADDSFYPLQMEELSHSLSSHLGFFPLEPHQDQTTMERASESLLQDSSKQSYPEELLLMFGPAKMNSLDTTPNWELNKEEAPSNSQLQYYIRMLLDRTPGDPLKEDTDKEPTHPNIEMSDLSHLLNIHPSVSLYGQGRPSQQPQGCTEKKVDVPRIAANHLKNPEGKMPEAVKKEVLPTQRRTAPSRGMKRLTARGGRGGIWR</sequence>
<feature type="region of interest" description="Disordered" evidence="2">
    <location>
        <begin position="589"/>
        <end position="635"/>
    </location>
</feature>
<feature type="region of interest" description="Disordered" evidence="2">
    <location>
        <begin position="817"/>
        <end position="857"/>
    </location>
</feature>
<keyword evidence="3" id="KW-1185">Reference proteome</keyword>
<feature type="region of interest" description="Disordered" evidence="2">
    <location>
        <begin position="653"/>
        <end position="672"/>
    </location>
</feature>
<dbReference type="PANTHER" id="PTHR34439:SF1">
    <property type="entry name" value="CENTROBIN"/>
    <property type="match status" value="1"/>
</dbReference>
<dbReference type="CTD" id="108703528"/>
<reference evidence="3" key="1">
    <citation type="submission" date="2024-06" db="UniProtKB">
        <authorList>
            <consortium name="RefSeq"/>
        </authorList>
    </citation>
    <scope>NUCLEOTIDE SEQUENCE [LARGE SCALE GENOMIC DNA]</scope>
    <source>
        <strain evidence="3">J_2021</strain>
    </source>
</reference>
<feature type="coiled-coil region" evidence="1">
    <location>
        <begin position="206"/>
        <end position="233"/>
    </location>
</feature>
<feature type="coiled-coil region" evidence="1">
    <location>
        <begin position="263"/>
        <end position="456"/>
    </location>
</feature>
<feature type="coiled-coil region" evidence="1">
    <location>
        <begin position="531"/>
        <end position="565"/>
    </location>
</feature>
<reference evidence="4" key="2">
    <citation type="submission" date="2025-08" db="UniProtKB">
        <authorList>
            <consortium name="RefSeq"/>
        </authorList>
    </citation>
    <scope>IDENTIFICATION</scope>
    <source>
        <strain evidence="4">J_2021</strain>
        <tissue evidence="4">Erythrocytes</tissue>
    </source>
</reference>
<protein>
    <submittedName>
        <fullName evidence="4">Centrobin</fullName>
    </submittedName>
</protein>
<dbReference type="OrthoDB" id="8190486at2759"/>
<evidence type="ECO:0000313" key="4">
    <source>
        <dbReference type="RefSeq" id="XP_018095186.1"/>
    </source>
</evidence>
<feature type="region of interest" description="Disordered" evidence="2">
    <location>
        <begin position="1049"/>
        <end position="1073"/>
    </location>
</feature>
<dbReference type="KEGG" id="xla:108703528"/>
<dbReference type="GO" id="GO:0005813">
    <property type="term" value="C:centrosome"/>
    <property type="evidence" value="ECO:0000318"/>
    <property type="project" value="GO_Central"/>
</dbReference>
<feature type="region of interest" description="Disordered" evidence="2">
    <location>
        <begin position="683"/>
        <end position="721"/>
    </location>
</feature>
<dbReference type="GeneID" id="108703528"/>
<dbReference type="Proteomes" id="UP000186698">
    <property type="component" value="Chromosome 3S"/>
</dbReference>
<accession>A0A8J0TUS3</accession>
<dbReference type="PANTHER" id="PTHR34439">
    <property type="entry name" value="CENTROBIN"/>
    <property type="match status" value="1"/>
</dbReference>
<dbReference type="InterPro" id="IPR038923">
    <property type="entry name" value="Centrobin"/>
</dbReference>
<dbReference type="RefSeq" id="XP_018095186.1">
    <property type="nucleotide sequence ID" value="XM_018239697.2"/>
</dbReference>
<dbReference type="GO" id="GO:1902410">
    <property type="term" value="P:mitotic cytokinetic process"/>
    <property type="evidence" value="ECO:0000318"/>
    <property type="project" value="GO_Central"/>
</dbReference>
<dbReference type="GO" id="GO:0005814">
    <property type="term" value="C:centriole"/>
    <property type="evidence" value="ECO:0000318"/>
    <property type="project" value="GO_Central"/>
</dbReference>
<feature type="compositionally biased region" description="Polar residues" evidence="2">
    <location>
        <begin position="827"/>
        <end position="850"/>
    </location>
</feature>
<evidence type="ECO:0000256" key="2">
    <source>
        <dbReference type="SAM" id="MobiDB-lite"/>
    </source>
</evidence>
<dbReference type="GO" id="GO:0051299">
    <property type="term" value="P:centrosome separation"/>
    <property type="evidence" value="ECO:0000318"/>
    <property type="project" value="GO_Central"/>
</dbReference>
<dbReference type="AlphaFoldDB" id="A0A8J0TUS3"/>
<feature type="compositionally biased region" description="Basic and acidic residues" evidence="2">
    <location>
        <begin position="772"/>
        <end position="794"/>
    </location>
</feature>
<feature type="compositionally biased region" description="Low complexity" evidence="2">
    <location>
        <begin position="20"/>
        <end position="30"/>
    </location>
</feature>
<organism evidence="3 4">
    <name type="scientific">Xenopus laevis</name>
    <name type="common">African clawed frog</name>
    <dbReference type="NCBI Taxonomy" id="8355"/>
    <lineage>
        <taxon>Eukaryota</taxon>
        <taxon>Metazoa</taxon>
        <taxon>Chordata</taxon>
        <taxon>Craniata</taxon>
        <taxon>Vertebrata</taxon>
        <taxon>Euteleostomi</taxon>
        <taxon>Amphibia</taxon>
        <taxon>Batrachia</taxon>
        <taxon>Anura</taxon>
        <taxon>Pipoidea</taxon>
        <taxon>Pipidae</taxon>
        <taxon>Xenopodinae</taxon>
        <taxon>Xenopus</taxon>
        <taxon>Xenopus</taxon>
    </lineage>
</organism>
<gene>
    <name evidence="4" type="primary">LOC108703528</name>
</gene>
<name>A0A8J0TUS3_XENLA</name>
<keyword evidence="1" id="KW-0175">Coiled coil</keyword>
<dbReference type="GO" id="GO:1902017">
    <property type="term" value="P:regulation of cilium assembly"/>
    <property type="evidence" value="ECO:0007669"/>
    <property type="project" value="InterPro"/>
</dbReference>
<evidence type="ECO:0000313" key="3">
    <source>
        <dbReference type="Proteomes" id="UP000186698"/>
    </source>
</evidence>
<evidence type="ECO:0000256" key="1">
    <source>
        <dbReference type="SAM" id="Coils"/>
    </source>
</evidence>
<proteinExistence type="predicted"/>
<dbReference type="GO" id="GO:0007099">
    <property type="term" value="P:centriole replication"/>
    <property type="evidence" value="ECO:0000318"/>
    <property type="project" value="GO_Central"/>
</dbReference>
<feature type="region of interest" description="Disordered" evidence="2">
    <location>
        <begin position="1"/>
        <end position="47"/>
    </location>
</feature>
<feature type="region of interest" description="Disordered" evidence="2">
    <location>
        <begin position="764"/>
        <end position="795"/>
    </location>
</feature>